<name>A0A3G6NDH4_9FLAO</name>
<dbReference type="EMBL" id="CP033928">
    <property type="protein sequence ID" value="AZA62993.1"/>
    <property type="molecule type" value="Genomic_DNA"/>
</dbReference>
<evidence type="ECO:0008006" key="5">
    <source>
        <dbReference type="Google" id="ProtNLM"/>
    </source>
</evidence>
<feature type="region of interest" description="Disordered" evidence="1">
    <location>
        <begin position="809"/>
        <end position="837"/>
    </location>
</feature>
<keyword evidence="2" id="KW-1133">Transmembrane helix</keyword>
<feature type="compositionally biased region" description="Basic and acidic residues" evidence="1">
    <location>
        <begin position="494"/>
        <end position="511"/>
    </location>
</feature>
<dbReference type="RefSeq" id="WP_123887330.1">
    <property type="nucleotide sequence ID" value="NZ_CP033928.1"/>
</dbReference>
<feature type="region of interest" description="Disordered" evidence="1">
    <location>
        <begin position="336"/>
        <end position="358"/>
    </location>
</feature>
<feature type="region of interest" description="Disordered" evidence="1">
    <location>
        <begin position="126"/>
        <end position="163"/>
    </location>
</feature>
<protein>
    <recommendedName>
        <fullName evidence="5">A nuclease family of the HNH/ENDO VII superfamily with conserved AHH</fullName>
    </recommendedName>
</protein>
<feature type="compositionally biased region" description="Polar residues" evidence="1">
    <location>
        <begin position="809"/>
        <end position="833"/>
    </location>
</feature>
<evidence type="ECO:0000313" key="3">
    <source>
        <dbReference type="EMBL" id="AZA62993.1"/>
    </source>
</evidence>
<feature type="compositionally biased region" description="Basic and acidic residues" evidence="1">
    <location>
        <begin position="136"/>
        <end position="158"/>
    </location>
</feature>
<feature type="compositionally biased region" description="Basic and acidic residues" evidence="1">
    <location>
        <begin position="409"/>
        <end position="438"/>
    </location>
</feature>
<feature type="region of interest" description="Disordered" evidence="1">
    <location>
        <begin position="210"/>
        <end position="248"/>
    </location>
</feature>
<feature type="transmembrane region" description="Helical" evidence="2">
    <location>
        <begin position="936"/>
        <end position="957"/>
    </location>
</feature>
<accession>A0A3G6NDH4</accession>
<keyword evidence="2" id="KW-0812">Transmembrane</keyword>
<feature type="region of interest" description="Disordered" evidence="1">
    <location>
        <begin position="456"/>
        <end position="511"/>
    </location>
</feature>
<feature type="transmembrane region" description="Helical" evidence="2">
    <location>
        <begin position="904"/>
        <end position="924"/>
    </location>
</feature>
<organism evidence="3 4">
    <name type="scientific">Chryseobacterium indoltheticum</name>
    <dbReference type="NCBI Taxonomy" id="254"/>
    <lineage>
        <taxon>Bacteria</taxon>
        <taxon>Pseudomonadati</taxon>
        <taxon>Bacteroidota</taxon>
        <taxon>Flavobacteriia</taxon>
        <taxon>Flavobacteriales</taxon>
        <taxon>Weeksellaceae</taxon>
        <taxon>Chryseobacterium group</taxon>
        <taxon>Chryseobacterium</taxon>
    </lineage>
</organism>
<gene>
    <name evidence="3" type="ORF">EG340_19075</name>
</gene>
<keyword evidence="2" id="KW-0472">Membrane</keyword>
<feature type="transmembrane region" description="Helical" evidence="2">
    <location>
        <begin position="872"/>
        <end position="898"/>
    </location>
</feature>
<evidence type="ECO:0000256" key="2">
    <source>
        <dbReference type="SAM" id="Phobius"/>
    </source>
</evidence>
<dbReference type="Proteomes" id="UP000269076">
    <property type="component" value="Chromosome"/>
</dbReference>
<evidence type="ECO:0000313" key="4">
    <source>
        <dbReference type="Proteomes" id="UP000269076"/>
    </source>
</evidence>
<proteinExistence type="predicted"/>
<feature type="region of interest" description="Disordered" evidence="1">
    <location>
        <begin position="1"/>
        <end position="33"/>
    </location>
</feature>
<reference evidence="3 4" key="1">
    <citation type="submission" date="2018-11" db="EMBL/GenBank/DDBJ databases">
        <title>Proposal to divide the Flavobacteriaceae and reorganize its genera based on Amino Acid Identity values calculated from whole genome sequences.</title>
        <authorList>
            <person name="Nicholson A.C."/>
            <person name="Gulvik C.A."/>
            <person name="Whitney A.M."/>
            <person name="Humrighouse B.W."/>
            <person name="Bell M."/>
            <person name="Holmes B."/>
            <person name="Steigerwalt A."/>
            <person name="Villarma A."/>
            <person name="Sheth M."/>
            <person name="Batra D."/>
            <person name="Pryor J."/>
            <person name="Bernardet J.-F."/>
            <person name="Hugo C."/>
            <person name="Kampfer P."/>
            <person name="Newman J."/>
            <person name="Mcquiston J.R."/>
        </authorList>
    </citation>
    <scope>NUCLEOTIDE SEQUENCE [LARGE SCALE GENOMIC DNA]</scope>
    <source>
        <strain evidence="3 4">G0211</strain>
    </source>
</reference>
<feature type="compositionally biased region" description="Polar residues" evidence="1">
    <location>
        <begin position="462"/>
        <end position="473"/>
    </location>
</feature>
<evidence type="ECO:0000256" key="1">
    <source>
        <dbReference type="SAM" id="MobiDB-lite"/>
    </source>
</evidence>
<sequence>MKAATPVEKDNKVQQNQGKNQRQKEPSAIPLSETEVIGAQIQKTEDSATKSGSANLNGSTAAVHGSQTIYDQGSEIMYQKHQESLAETGDINHSDTKSIEKGYMTTLSIDQARDYNDLKSGTYLPKTVEEQAVNHQESKKNNEIKPKEKTKLGNKDNSDASLADLSISPATQLVGDFNSVQNNSTALLNSQTEKATGELPKVNAKIGSAFSGNKSKGKAGKDKTVAKSSKKTVKSTAQKSQPKEVFFPQSDPLKKVNYSFNSTGSKKGTFERQAHDQLKGIQLNTSAIPTKMQQNAHLDLSGEADTEHLSIEQNDALQDMSIKKNQAAKDVHKDYGENSIIKKPNDETLKSSRKITSKAVKKQPIDTLKLEGIDEANINAQFEPIIQSKIGAESEKYQTAEVEHNQKVLEKEKASENQINEEKNKSQEKQLKSVKDAQADVNQSRVEWQSALDKTESDFAKKSSNQAKTTLGNIKTEKSKGETAAQGHINKANADARKEKEAADKKAQLKKAEEDKKSGGFFGWVADKATAFINALKDALNYIFTKLREAVKVIFEAAKKLVLAALEIARKAIVSFIKAFASLLKSFLDVALAAFPGIRDRLKAKIDKYVAVAEKFVNQTFEVFKKAVVAIIDFLAEAVDKLIGALQDFYNLILDAVNLIVAGIIKIMEGLYNLTSSAMVMPDNFMGQISEEFLGMDVTQPLPFEKTAITKAASSGSDSEYDDLLGRNSYNENDFHVDPVANDMELSPELLAQLQDSNGEINFGVNSNTLDMFKQSAAGSQEMEGDATAAEKQDIPADPYAQADWFIDYQNNQSPPSTDTGSASGKQAATESSMPEEMKLVGPWTPLVRMYYLKEQMWSGIKKNWEENKWKYIGIGAAIVLGITALAILTAGAIFALIPPALEIFAAIMMAQAVAKASGFFKTFMTDGWLGKTATAGKALARAIGIILVELIFILLFDSAALFKVLKTAAKGGVKGVVNLAKAGAKSTLKAGKNALVATGKGFVKQAGKAKFFVQGIGKGIAKGAKNLDELGENLAKRFKFKGFKIVVKGFKFYLYGSVNPWVLLASGEVKEISDELAKGKKLGDEVEGGILVGIKGTGKTTDGSAFVKALGESAQTSEGLAKNAKRFEDLKNIQDLATRNAKILQGGKGVARDPNFRKNFFNMLEDYGLKISENAKKFIAVHHIAPNFLKGKEVADFITKMGYNIDAVQNAIGLPRIDLNLLDDAIKGLDESIDMLKNTQHLESIKTTLKLSDDVDIKELRRIVKELEDAKTASVHAVDTYHPEFNTMMRQNIERLASDFDNLIASGVSQTKAIESYKPIFDNLINTTVNDLLNGIIKL</sequence>
<feature type="region of interest" description="Disordered" evidence="1">
    <location>
        <begin position="409"/>
        <end position="443"/>
    </location>
</feature>